<comment type="caution">
    <text evidence="2">The sequence shown here is derived from an EMBL/GenBank/DDBJ whole genome shotgun (WGS) entry which is preliminary data.</text>
</comment>
<evidence type="ECO:0000313" key="2">
    <source>
        <dbReference type="EMBL" id="MBB3065230.1"/>
    </source>
</evidence>
<name>A0A839SU49_9PROT</name>
<dbReference type="AlphaFoldDB" id="A0A839SU49"/>
<dbReference type="InterPro" id="IPR005079">
    <property type="entry name" value="Peptidase_C45_hydrolase"/>
</dbReference>
<evidence type="ECO:0000259" key="1">
    <source>
        <dbReference type="Pfam" id="PF03417"/>
    </source>
</evidence>
<accession>A0A839SU49</accession>
<proteinExistence type="predicted"/>
<dbReference type="PANTHER" id="PTHR34180:SF1">
    <property type="entry name" value="BETA-ALANYL-DOPAMINE_CARCININE HYDROLASE"/>
    <property type="match status" value="1"/>
</dbReference>
<dbReference type="Proteomes" id="UP000581135">
    <property type="component" value="Unassembled WGS sequence"/>
</dbReference>
<reference evidence="2 3" key="1">
    <citation type="submission" date="2020-08" db="EMBL/GenBank/DDBJ databases">
        <title>Genomic Encyclopedia of Type Strains, Phase III (KMG-III): the genomes of soil and plant-associated and newly described type strains.</title>
        <authorList>
            <person name="Whitman W."/>
        </authorList>
    </citation>
    <scope>NUCLEOTIDE SEQUENCE [LARGE SCALE GENOMIC DNA]</scope>
    <source>
        <strain evidence="2 3">CECT 8803</strain>
    </source>
</reference>
<dbReference type="InterPro" id="IPR029055">
    <property type="entry name" value="Ntn_hydrolases_N"/>
</dbReference>
<evidence type="ECO:0000313" key="3">
    <source>
        <dbReference type="Proteomes" id="UP000581135"/>
    </source>
</evidence>
<dbReference type="NCBIfam" id="NF040521">
    <property type="entry name" value="C45_proenzyme"/>
    <property type="match status" value="1"/>
</dbReference>
<dbReference type="InterPro" id="IPR047801">
    <property type="entry name" value="Peptidase_C45"/>
</dbReference>
<dbReference type="Gene3D" id="3.60.60.10">
    <property type="entry name" value="Penicillin V Acylase, Chain A"/>
    <property type="match status" value="1"/>
</dbReference>
<dbReference type="InterPro" id="IPR047794">
    <property type="entry name" value="C45_proenzyme-like"/>
</dbReference>
<dbReference type="EMBL" id="JACHXA010000003">
    <property type="protein sequence ID" value="MBB3065230.1"/>
    <property type="molecule type" value="Genomic_DNA"/>
</dbReference>
<dbReference type="Pfam" id="PF03417">
    <property type="entry name" value="AAT"/>
    <property type="match status" value="1"/>
</dbReference>
<protein>
    <submittedName>
        <fullName evidence="2">Putative choloylglycine hydrolase</fullName>
    </submittedName>
</protein>
<dbReference type="PANTHER" id="PTHR34180">
    <property type="entry name" value="PEPTIDASE C45"/>
    <property type="match status" value="1"/>
</dbReference>
<dbReference type="GO" id="GO:0016787">
    <property type="term" value="F:hydrolase activity"/>
    <property type="evidence" value="ECO:0007669"/>
    <property type="project" value="UniProtKB-KW"/>
</dbReference>
<sequence length="325" mass="36860">MRFEFQSIDEAYPGTKWQTVFNSLWPAYKAWFLSQGLEQRATYLECREAVQRYLPRFLGTYDLLVELAGGSDLAARFLSLWKPPAYIAGCSQVVWPGDEPVLIRNYDYAPQACDGIILRSAWNGMKVIAMLDSMSGTLDGVNEAGLAVSLTFGGRRVVGEGFGAPMIVRYILEFCETAEEARRVLEAVPSFMAHNVTLVDRKGRFLTAFLSPDRRAVIRQVPIATNHQGEVEWHNHARATATLQRENFLSFRLSESDTTPEKLADAFLQPPLYTRAYDEGFGTIYTAVYYPQRGKALYKWWGATLELSFNRFSETMVPIIFQKRA</sequence>
<dbReference type="RefSeq" id="WP_183416024.1">
    <property type="nucleotide sequence ID" value="NZ_JACHXA010000003.1"/>
</dbReference>
<keyword evidence="2" id="KW-0378">Hydrolase</keyword>
<feature type="domain" description="Peptidase C45 hydrolase" evidence="1">
    <location>
        <begin position="97"/>
        <end position="297"/>
    </location>
</feature>
<dbReference type="SUPFAM" id="SSF56235">
    <property type="entry name" value="N-terminal nucleophile aminohydrolases (Ntn hydrolases)"/>
    <property type="match status" value="1"/>
</dbReference>
<organism evidence="2 3">
    <name type="scientific">Limibacillus halophilus</name>
    <dbReference type="NCBI Taxonomy" id="1579333"/>
    <lineage>
        <taxon>Bacteria</taxon>
        <taxon>Pseudomonadati</taxon>
        <taxon>Pseudomonadota</taxon>
        <taxon>Alphaproteobacteria</taxon>
        <taxon>Rhodospirillales</taxon>
        <taxon>Rhodovibrionaceae</taxon>
        <taxon>Limibacillus</taxon>
    </lineage>
</organism>
<gene>
    <name evidence="2" type="ORF">FHR98_001509</name>
</gene>
<keyword evidence="3" id="KW-1185">Reference proteome</keyword>